<organism evidence="1 2">
    <name type="scientific">Thelephora ganbajun</name>
    <name type="common">Ganba fungus</name>
    <dbReference type="NCBI Taxonomy" id="370292"/>
    <lineage>
        <taxon>Eukaryota</taxon>
        <taxon>Fungi</taxon>
        <taxon>Dikarya</taxon>
        <taxon>Basidiomycota</taxon>
        <taxon>Agaricomycotina</taxon>
        <taxon>Agaricomycetes</taxon>
        <taxon>Thelephorales</taxon>
        <taxon>Thelephoraceae</taxon>
        <taxon>Thelephora</taxon>
    </lineage>
</organism>
<dbReference type="Proteomes" id="UP000886501">
    <property type="component" value="Unassembled WGS sequence"/>
</dbReference>
<evidence type="ECO:0000313" key="2">
    <source>
        <dbReference type="Proteomes" id="UP000886501"/>
    </source>
</evidence>
<name>A0ACB6ZK52_THEGA</name>
<reference evidence="1" key="1">
    <citation type="submission" date="2019-10" db="EMBL/GenBank/DDBJ databases">
        <authorList>
            <consortium name="DOE Joint Genome Institute"/>
            <person name="Kuo A."/>
            <person name="Miyauchi S."/>
            <person name="Kiss E."/>
            <person name="Drula E."/>
            <person name="Kohler A."/>
            <person name="Sanchez-Garcia M."/>
            <person name="Andreopoulos B."/>
            <person name="Barry K.W."/>
            <person name="Bonito G."/>
            <person name="Buee M."/>
            <person name="Carver A."/>
            <person name="Chen C."/>
            <person name="Cichocki N."/>
            <person name="Clum A."/>
            <person name="Culley D."/>
            <person name="Crous P.W."/>
            <person name="Fauchery L."/>
            <person name="Girlanda M."/>
            <person name="Hayes R."/>
            <person name="Keri Z."/>
            <person name="Labutti K."/>
            <person name="Lipzen A."/>
            <person name="Lombard V."/>
            <person name="Magnuson J."/>
            <person name="Maillard F."/>
            <person name="Morin E."/>
            <person name="Murat C."/>
            <person name="Nolan M."/>
            <person name="Ohm R."/>
            <person name="Pangilinan J."/>
            <person name="Pereira M."/>
            <person name="Perotto S."/>
            <person name="Peter M."/>
            <person name="Riley R."/>
            <person name="Sitrit Y."/>
            <person name="Stielow B."/>
            <person name="Szollosi G."/>
            <person name="Zifcakova L."/>
            <person name="Stursova M."/>
            <person name="Spatafora J.W."/>
            <person name="Tedersoo L."/>
            <person name="Vaario L.-M."/>
            <person name="Yamada A."/>
            <person name="Yan M."/>
            <person name="Wang P."/>
            <person name="Xu J."/>
            <person name="Bruns T."/>
            <person name="Baldrian P."/>
            <person name="Vilgalys R."/>
            <person name="Henrissat B."/>
            <person name="Grigoriev I.V."/>
            <person name="Hibbett D."/>
            <person name="Nagy L.G."/>
            <person name="Martin F.M."/>
        </authorList>
    </citation>
    <scope>NUCLEOTIDE SEQUENCE</scope>
    <source>
        <strain evidence="1">P2</strain>
    </source>
</reference>
<comment type="caution">
    <text evidence="1">The sequence shown here is derived from an EMBL/GenBank/DDBJ whole genome shotgun (WGS) entry which is preliminary data.</text>
</comment>
<proteinExistence type="predicted"/>
<protein>
    <submittedName>
        <fullName evidence="1">Uncharacterized protein</fullName>
    </submittedName>
</protein>
<reference evidence="1" key="2">
    <citation type="journal article" date="2020" name="Nat. Commun.">
        <title>Large-scale genome sequencing of mycorrhizal fungi provides insights into the early evolution of symbiotic traits.</title>
        <authorList>
            <person name="Miyauchi S."/>
            <person name="Kiss E."/>
            <person name="Kuo A."/>
            <person name="Drula E."/>
            <person name="Kohler A."/>
            <person name="Sanchez-Garcia M."/>
            <person name="Morin E."/>
            <person name="Andreopoulos B."/>
            <person name="Barry K.W."/>
            <person name="Bonito G."/>
            <person name="Buee M."/>
            <person name="Carver A."/>
            <person name="Chen C."/>
            <person name="Cichocki N."/>
            <person name="Clum A."/>
            <person name="Culley D."/>
            <person name="Crous P.W."/>
            <person name="Fauchery L."/>
            <person name="Girlanda M."/>
            <person name="Hayes R.D."/>
            <person name="Keri Z."/>
            <person name="LaButti K."/>
            <person name="Lipzen A."/>
            <person name="Lombard V."/>
            <person name="Magnuson J."/>
            <person name="Maillard F."/>
            <person name="Murat C."/>
            <person name="Nolan M."/>
            <person name="Ohm R.A."/>
            <person name="Pangilinan J."/>
            <person name="Pereira M.F."/>
            <person name="Perotto S."/>
            <person name="Peter M."/>
            <person name="Pfister S."/>
            <person name="Riley R."/>
            <person name="Sitrit Y."/>
            <person name="Stielow J.B."/>
            <person name="Szollosi G."/>
            <person name="Zifcakova L."/>
            <person name="Stursova M."/>
            <person name="Spatafora J.W."/>
            <person name="Tedersoo L."/>
            <person name="Vaario L.M."/>
            <person name="Yamada A."/>
            <person name="Yan M."/>
            <person name="Wang P."/>
            <person name="Xu J."/>
            <person name="Bruns T."/>
            <person name="Baldrian P."/>
            <person name="Vilgalys R."/>
            <person name="Dunand C."/>
            <person name="Henrissat B."/>
            <person name="Grigoriev I.V."/>
            <person name="Hibbett D."/>
            <person name="Nagy L.G."/>
            <person name="Martin F.M."/>
        </authorList>
    </citation>
    <scope>NUCLEOTIDE SEQUENCE</scope>
    <source>
        <strain evidence="1">P2</strain>
    </source>
</reference>
<sequence length="144" mass="14781">MGWEFFGSPGVRVASFGRGELSAVGLPNNPPDVTVPSVEMLNKPSFVLRAGAEGSPNKAGELPCSPKSPRPRVGCGGVDAVPRLGAGDSPRLPNREGVVPSIDGTSKRGVFAGPGAASVDGVPRENGCIFDKSSFLFCDSGVFH</sequence>
<keyword evidence="2" id="KW-1185">Reference proteome</keyword>
<gene>
    <name evidence="1" type="ORF">BDM02DRAFT_3112430</name>
</gene>
<evidence type="ECO:0000313" key="1">
    <source>
        <dbReference type="EMBL" id="KAF9650195.1"/>
    </source>
</evidence>
<accession>A0ACB6ZK52</accession>
<dbReference type="EMBL" id="MU117987">
    <property type="protein sequence ID" value="KAF9650195.1"/>
    <property type="molecule type" value="Genomic_DNA"/>
</dbReference>